<accession>A0A2H3EAU0</accession>
<sequence length="526" mass="54455">MLRRRNDCPEAFGGDPSLTCSFNSRSEYYRDILLSISGRGEADLQKGTASCSTANGETKMVSSSSNGDTDNPPGAASRSSFDSYGILGNRDFGGGDTSLGDGVRAGGDGIDIGFGTDSIKGREDKRQNQGGGSSTGGHHHHHGSGHPTQSKGSNASPSQTAKGGKKSNSKGASGGGGVNDNGGGVNSPHGSESSPQAIPNTTPNPTGAQTRPTATSASIAPKEGSPVKNGDSSPLTTSVLTSLGSLSSITDTTATVMYYGGTSVESLSSLQSALTSVGASSHSSSIGRNSTALLGTSPATATTAMISPTGAGYVAGTKTNISRSLVGGIIGGIIAFFALLTLLVFLFVRKRQRLRIPSSLFNFDIEKFVGAKRSAESVVEARVSTTSATHLVSPTVVKWEPAPEWGDDRCHDDEVFKPTRASRDQVARPFQDAAHARTSIISDPFAYPVPVVEDPFHDPARESRHAIRDSGTSSLAMSYEEGTVQEASRVPIQRLGSSVLSFNHDTFAIGRGNGTTLLPTVRASRL</sequence>
<dbReference type="OrthoDB" id="3067812at2759"/>
<evidence type="ECO:0000313" key="3">
    <source>
        <dbReference type="EMBL" id="PBL00279.1"/>
    </source>
</evidence>
<keyword evidence="4" id="KW-1185">Reference proteome</keyword>
<feature type="compositionally biased region" description="Polar residues" evidence="1">
    <location>
        <begin position="47"/>
        <end position="69"/>
    </location>
</feature>
<dbReference type="AlphaFoldDB" id="A0A2H3EAU0"/>
<keyword evidence="2" id="KW-1133">Transmembrane helix</keyword>
<feature type="region of interest" description="Disordered" evidence="1">
    <location>
        <begin position="114"/>
        <end position="234"/>
    </location>
</feature>
<feature type="compositionally biased region" description="Gly residues" evidence="1">
    <location>
        <begin position="172"/>
        <end position="185"/>
    </location>
</feature>
<dbReference type="Proteomes" id="UP000217790">
    <property type="component" value="Unassembled WGS sequence"/>
</dbReference>
<feature type="transmembrane region" description="Helical" evidence="2">
    <location>
        <begin position="325"/>
        <end position="348"/>
    </location>
</feature>
<feature type="region of interest" description="Disordered" evidence="1">
    <location>
        <begin position="44"/>
        <end position="82"/>
    </location>
</feature>
<dbReference type="EMBL" id="KZ293646">
    <property type="protein sequence ID" value="PBL00279.1"/>
    <property type="molecule type" value="Genomic_DNA"/>
</dbReference>
<keyword evidence="2" id="KW-0472">Membrane</keyword>
<feature type="compositionally biased region" description="Polar residues" evidence="1">
    <location>
        <begin position="188"/>
        <end position="218"/>
    </location>
</feature>
<organism evidence="3 4">
    <name type="scientific">Armillaria gallica</name>
    <name type="common">Bulbous honey fungus</name>
    <name type="synonym">Armillaria bulbosa</name>
    <dbReference type="NCBI Taxonomy" id="47427"/>
    <lineage>
        <taxon>Eukaryota</taxon>
        <taxon>Fungi</taxon>
        <taxon>Dikarya</taxon>
        <taxon>Basidiomycota</taxon>
        <taxon>Agaricomycotina</taxon>
        <taxon>Agaricomycetes</taxon>
        <taxon>Agaricomycetidae</taxon>
        <taxon>Agaricales</taxon>
        <taxon>Marasmiineae</taxon>
        <taxon>Physalacriaceae</taxon>
        <taxon>Armillaria</taxon>
    </lineage>
</organism>
<reference evidence="4" key="1">
    <citation type="journal article" date="2017" name="Nat. Ecol. Evol.">
        <title>Genome expansion and lineage-specific genetic innovations in the forest pathogenic fungi Armillaria.</title>
        <authorList>
            <person name="Sipos G."/>
            <person name="Prasanna A.N."/>
            <person name="Walter M.C."/>
            <person name="O'Connor E."/>
            <person name="Balint B."/>
            <person name="Krizsan K."/>
            <person name="Kiss B."/>
            <person name="Hess J."/>
            <person name="Varga T."/>
            <person name="Slot J."/>
            <person name="Riley R."/>
            <person name="Boka B."/>
            <person name="Rigling D."/>
            <person name="Barry K."/>
            <person name="Lee J."/>
            <person name="Mihaltcheva S."/>
            <person name="LaButti K."/>
            <person name="Lipzen A."/>
            <person name="Waldron R."/>
            <person name="Moloney N.M."/>
            <person name="Sperisen C."/>
            <person name="Kredics L."/>
            <person name="Vagvoelgyi C."/>
            <person name="Patrignani A."/>
            <person name="Fitzpatrick D."/>
            <person name="Nagy I."/>
            <person name="Doyle S."/>
            <person name="Anderson J.B."/>
            <person name="Grigoriev I.V."/>
            <person name="Gueldener U."/>
            <person name="Muensterkoetter M."/>
            <person name="Nagy L.G."/>
        </authorList>
    </citation>
    <scope>NUCLEOTIDE SEQUENCE [LARGE SCALE GENOMIC DNA]</scope>
    <source>
        <strain evidence="4">Ar21-2</strain>
    </source>
</reference>
<dbReference type="InParanoid" id="A0A2H3EAU0"/>
<feature type="compositionally biased region" description="Polar residues" evidence="1">
    <location>
        <begin position="147"/>
        <end position="160"/>
    </location>
</feature>
<evidence type="ECO:0000256" key="1">
    <source>
        <dbReference type="SAM" id="MobiDB-lite"/>
    </source>
</evidence>
<keyword evidence="2" id="KW-0812">Transmembrane</keyword>
<gene>
    <name evidence="3" type="ORF">ARMGADRAFT_1006504</name>
</gene>
<evidence type="ECO:0000256" key="2">
    <source>
        <dbReference type="SAM" id="Phobius"/>
    </source>
</evidence>
<evidence type="ECO:0008006" key="5">
    <source>
        <dbReference type="Google" id="ProtNLM"/>
    </source>
</evidence>
<dbReference type="OMA" id="WEPAPEW"/>
<name>A0A2H3EAU0_ARMGA</name>
<evidence type="ECO:0000313" key="4">
    <source>
        <dbReference type="Proteomes" id="UP000217790"/>
    </source>
</evidence>
<proteinExistence type="predicted"/>
<protein>
    <recommendedName>
        <fullName evidence="5">Mid2 domain-containing protein</fullName>
    </recommendedName>
</protein>